<proteinExistence type="predicted"/>
<protein>
    <submittedName>
        <fullName evidence="1">Uncharacterized protein</fullName>
    </submittedName>
</protein>
<dbReference type="EMBL" id="SPHZ02000009">
    <property type="protein sequence ID" value="KAF0899867.1"/>
    <property type="molecule type" value="Genomic_DNA"/>
</dbReference>
<dbReference type="AlphaFoldDB" id="A0A6G1CIL5"/>
<comment type="caution">
    <text evidence="1">The sequence shown here is derived from an EMBL/GenBank/DDBJ whole genome shotgun (WGS) entry which is preliminary data.</text>
</comment>
<reference evidence="1 2" key="1">
    <citation type="submission" date="2019-11" db="EMBL/GenBank/DDBJ databases">
        <title>Whole genome sequence of Oryza granulata.</title>
        <authorList>
            <person name="Li W."/>
        </authorList>
    </citation>
    <scope>NUCLEOTIDE SEQUENCE [LARGE SCALE GENOMIC DNA]</scope>
    <source>
        <strain evidence="2">cv. Menghai</strain>
        <tissue evidence="1">Leaf</tissue>
    </source>
</reference>
<organism evidence="1 2">
    <name type="scientific">Oryza meyeriana var. granulata</name>
    <dbReference type="NCBI Taxonomy" id="110450"/>
    <lineage>
        <taxon>Eukaryota</taxon>
        <taxon>Viridiplantae</taxon>
        <taxon>Streptophyta</taxon>
        <taxon>Embryophyta</taxon>
        <taxon>Tracheophyta</taxon>
        <taxon>Spermatophyta</taxon>
        <taxon>Magnoliopsida</taxon>
        <taxon>Liliopsida</taxon>
        <taxon>Poales</taxon>
        <taxon>Poaceae</taxon>
        <taxon>BOP clade</taxon>
        <taxon>Oryzoideae</taxon>
        <taxon>Oryzeae</taxon>
        <taxon>Oryzinae</taxon>
        <taxon>Oryza</taxon>
        <taxon>Oryza meyeriana</taxon>
    </lineage>
</organism>
<evidence type="ECO:0000313" key="1">
    <source>
        <dbReference type="EMBL" id="KAF0899867.1"/>
    </source>
</evidence>
<dbReference type="Proteomes" id="UP000479710">
    <property type="component" value="Unassembled WGS sequence"/>
</dbReference>
<gene>
    <name evidence="1" type="ORF">E2562_025112</name>
</gene>
<keyword evidence="2" id="KW-1185">Reference proteome</keyword>
<sequence>MHYGCTGQLVWSVATWPCDSRRKDEEAGMHGALGGSEDTGDRVDRWTQKRKRVGLRSPGRPGCVAASRWTGSRAVHYGGAMFLCT</sequence>
<accession>A0A6G1CIL5</accession>
<evidence type="ECO:0000313" key="2">
    <source>
        <dbReference type="Proteomes" id="UP000479710"/>
    </source>
</evidence>
<name>A0A6G1CIL5_9ORYZ</name>